<name>A0A1E3R6B9_9MYCO</name>
<evidence type="ECO:0000256" key="2">
    <source>
        <dbReference type="ARBA" id="ARBA00022723"/>
    </source>
</evidence>
<dbReference type="RefSeq" id="WP_069407464.1">
    <property type="nucleotide sequence ID" value="NZ_MIGZ01000185.1"/>
</dbReference>
<dbReference type="SUPFAM" id="SSF54862">
    <property type="entry name" value="4Fe-4S ferredoxins"/>
    <property type="match status" value="1"/>
</dbReference>
<dbReference type="EMBL" id="MIGZ01000185">
    <property type="protein sequence ID" value="ODQ85374.1"/>
    <property type="molecule type" value="Genomic_DNA"/>
</dbReference>
<keyword evidence="1" id="KW-0004">4Fe-4S</keyword>
<organism evidence="6 7">
    <name type="scientific">Mycolicibacterium holsaticum</name>
    <dbReference type="NCBI Taxonomy" id="152142"/>
    <lineage>
        <taxon>Bacteria</taxon>
        <taxon>Bacillati</taxon>
        <taxon>Actinomycetota</taxon>
        <taxon>Actinomycetes</taxon>
        <taxon>Mycobacteriales</taxon>
        <taxon>Mycobacteriaceae</taxon>
        <taxon>Mycolicibacterium</taxon>
    </lineage>
</organism>
<dbReference type="Pfam" id="PF12838">
    <property type="entry name" value="Fer4_7"/>
    <property type="match status" value="1"/>
</dbReference>
<dbReference type="PROSITE" id="PS51379">
    <property type="entry name" value="4FE4S_FER_2"/>
    <property type="match status" value="2"/>
</dbReference>
<dbReference type="Pfam" id="PF04324">
    <property type="entry name" value="Fer2_BFD"/>
    <property type="match status" value="1"/>
</dbReference>
<evidence type="ECO:0000256" key="3">
    <source>
        <dbReference type="ARBA" id="ARBA00023004"/>
    </source>
</evidence>
<dbReference type="InterPro" id="IPR041854">
    <property type="entry name" value="BFD-like_2Fe2S-bd_dom_sf"/>
</dbReference>
<dbReference type="PANTHER" id="PTHR43687:SF5">
    <property type="entry name" value="4FE-4S FERREDOXIN-TYPE DOMAIN-CONTAINING PROTEIN"/>
    <property type="match status" value="1"/>
</dbReference>
<dbReference type="InterPro" id="IPR007419">
    <property type="entry name" value="BFD-like_2Fe2S-bd_dom"/>
</dbReference>
<keyword evidence="2" id="KW-0479">Metal-binding</keyword>
<dbReference type="Proteomes" id="UP000094243">
    <property type="component" value="Unassembled WGS sequence"/>
</dbReference>
<feature type="domain" description="4Fe-4S ferredoxin-type" evidence="5">
    <location>
        <begin position="7"/>
        <end position="36"/>
    </location>
</feature>
<keyword evidence="7" id="KW-1185">Reference proteome</keyword>
<gene>
    <name evidence="6" type="ORF">BHQ17_23430</name>
</gene>
<dbReference type="InterPro" id="IPR017896">
    <property type="entry name" value="4Fe4S_Fe-S-bd"/>
</dbReference>
<dbReference type="InterPro" id="IPR017900">
    <property type="entry name" value="4Fe4S_Fe_S_CS"/>
</dbReference>
<dbReference type="PANTHER" id="PTHR43687">
    <property type="entry name" value="ADENYLYLSULFATE REDUCTASE, BETA SUBUNIT"/>
    <property type="match status" value="1"/>
</dbReference>
<dbReference type="Gene3D" id="1.10.10.1100">
    <property type="entry name" value="BFD-like [2Fe-2S]-binding domain"/>
    <property type="match status" value="1"/>
</dbReference>
<evidence type="ECO:0000256" key="4">
    <source>
        <dbReference type="ARBA" id="ARBA00023014"/>
    </source>
</evidence>
<dbReference type="OrthoDB" id="9800445at2"/>
<dbReference type="GO" id="GO:0051539">
    <property type="term" value="F:4 iron, 4 sulfur cluster binding"/>
    <property type="evidence" value="ECO:0007669"/>
    <property type="project" value="UniProtKB-KW"/>
</dbReference>
<sequence>MAKRITMVAQIVEDNCTGCNKCVLVCPTVAISMRPRRPDEPGPGRNIAVVQEDICYNAQNCLEMCPDDAIVMRPLDESYEVGTSEPEASAEEIGQLCMQTGMLPDMLVCVCTDTVAGDLAGAILDGAHTPEEVAVRTGARTGCVEICLDPILRLLAAAGHCDAPRNPRNGYQWYGIPGRLMNFVGPDGQVDPELAGAYPHLRLQKDVNAMMFKMDES</sequence>
<keyword evidence="4" id="KW-0411">Iron-sulfur</keyword>
<evidence type="ECO:0000256" key="1">
    <source>
        <dbReference type="ARBA" id="ARBA00022485"/>
    </source>
</evidence>
<accession>A0A1E3R6B9</accession>
<dbReference type="Gene3D" id="3.30.70.20">
    <property type="match status" value="1"/>
</dbReference>
<reference evidence="7" key="1">
    <citation type="submission" date="2016-09" db="EMBL/GenBank/DDBJ databases">
        <authorList>
            <person name="Greninger A.L."/>
            <person name="Jerome K.R."/>
            <person name="Mcnair B."/>
            <person name="Wallis C."/>
            <person name="Fang F."/>
        </authorList>
    </citation>
    <scope>NUCLEOTIDE SEQUENCE [LARGE SCALE GENOMIC DNA]</scope>
    <source>
        <strain evidence="7">M7</strain>
    </source>
</reference>
<evidence type="ECO:0000259" key="5">
    <source>
        <dbReference type="PROSITE" id="PS51379"/>
    </source>
</evidence>
<protein>
    <recommendedName>
        <fullName evidence="5">4Fe-4S ferredoxin-type domain-containing protein</fullName>
    </recommendedName>
</protein>
<proteinExistence type="predicted"/>
<dbReference type="AlphaFoldDB" id="A0A1E3R6B9"/>
<dbReference type="InterPro" id="IPR050572">
    <property type="entry name" value="Fe-S_Ferredoxin"/>
</dbReference>
<dbReference type="GO" id="GO:0046872">
    <property type="term" value="F:metal ion binding"/>
    <property type="evidence" value="ECO:0007669"/>
    <property type="project" value="UniProtKB-KW"/>
</dbReference>
<evidence type="ECO:0000313" key="6">
    <source>
        <dbReference type="EMBL" id="ODQ85374.1"/>
    </source>
</evidence>
<keyword evidence="3" id="KW-0408">Iron</keyword>
<feature type="domain" description="4Fe-4S ferredoxin-type" evidence="5">
    <location>
        <begin position="46"/>
        <end position="75"/>
    </location>
</feature>
<comment type="caution">
    <text evidence="6">The sequence shown here is derived from an EMBL/GenBank/DDBJ whole genome shotgun (WGS) entry which is preliminary data.</text>
</comment>
<evidence type="ECO:0000313" key="7">
    <source>
        <dbReference type="Proteomes" id="UP000094243"/>
    </source>
</evidence>
<dbReference type="PROSITE" id="PS00198">
    <property type="entry name" value="4FE4S_FER_1"/>
    <property type="match status" value="1"/>
</dbReference>